<dbReference type="InterPro" id="IPR011051">
    <property type="entry name" value="RmlC_Cupin_sf"/>
</dbReference>
<dbReference type="SUPFAM" id="SSF51182">
    <property type="entry name" value="RmlC-like cupins"/>
    <property type="match status" value="1"/>
</dbReference>
<dbReference type="PANTHER" id="PTHR46797:SF11">
    <property type="entry name" value="HTH-TYPE TRANSCRIPTIONAL REGULATOR PUUR"/>
    <property type="match status" value="1"/>
</dbReference>
<dbReference type="CDD" id="cd00093">
    <property type="entry name" value="HTH_XRE"/>
    <property type="match status" value="1"/>
</dbReference>
<dbReference type="PANTHER" id="PTHR46797">
    <property type="entry name" value="HTH-TYPE TRANSCRIPTIONAL REGULATOR"/>
    <property type="match status" value="1"/>
</dbReference>
<dbReference type="RefSeq" id="WP_042471294.1">
    <property type="nucleotide sequence ID" value="NZ_CP090439.1"/>
</dbReference>
<feature type="domain" description="HTH cro/C1-type" evidence="2">
    <location>
        <begin position="7"/>
        <end position="61"/>
    </location>
</feature>
<dbReference type="Proteomes" id="UP000029228">
    <property type="component" value="Unassembled WGS sequence"/>
</dbReference>
<comment type="caution">
    <text evidence="3">The sequence shown here is derived from an EMBL/GenBank/DDBJ whole genome shotgun (WGS) entry which is preliminary data.</text>
</comment>
<dbReference type="SUPFAM" id="SSF47413">
    <property type="entry name" value="lambda repressor-like DNA-binding domains"/>
    <property type="match status" value="1"/>
</dbReference>
<evidence type="ECO:0000313" key="4">
    <source>
        <dbReference type="Proteomes" id="UP000029228"/>
    </source>
</evidence>
<dbReference type="InterPro" id="IPR013096">
    <property type="entry name" value="Cupin_2"/>
</dbReference>
<dbReference type="Pfam" id="PF01381">
    <property type="entry name" value="HTH_3"/>
    <property type="match status" value="1"/>
</dbReference>
<dbReference type="Gene3D" id="2.60.120.10">
    <property type="entry name" value="Jelly Rolls"/>
    <property type="match status" value="1"/>
</dbReference>
<evidence type="ECO:0000259" key="2">
    <source>
        <dbReference type="PROSITE" id="PS50943"/>
    </source>
</evidence>
<gene>
    <name evidence="3" type="ORF">JCM19235_6575</name>
</gene>
<keyword evidence="1" id="KW-0238">DNA-binding</keyword>
<dbReference type="Gene3D" id="1.10.260.40">
    <property type="entry name" value="lambda repressor-like DNA-binding domains"/>
    <property type="match status" value="1"/>
</dbReference>
<name>A0A090SEW6_9VIBR</name>
<dbReference type="InterPro" id="IPR050807">
    <property type="entry name" value="TransReg_Diox_bact_type"/>
</dbReference>
<dbReference type="GO" id="GO:0005829">
    <property type="term" value="C:cytosol"/>
    <property type="evidence" value="ECO:0007669"/>
    <property type="project" value="TreeGrafter"/>
</dbReference>
<dbReference type="InterPro" id="IPR001387">
    <property type="entry name" value="Cro/C1-type_HTH"/>
</dbReference>
<dbReference type="OrthoDB" id="9814751at2"/>
<evidence type="ECO:0000256" key="1">
    <source>
        <dbReference type="ARBA" id="ARBA00023125"/>
    </source>
</evidence>
<proteinExistence type="predicted"/>
<dbReference type="GO" id="GO:0003700">
    <property type="term" value="F:DNA-binding transcription factor activity"/>
    <property type="evidence" value="ECO:0007669"/>
    <property type="project" value="TreeGrafter"/>
</dbReference>
<dbReference type="PROSITE" id="PS50943">
    <property type="entry name" value="HTH_CROC1"/>
    <property type="match status" value="1"/>
</dbReference>
<dbReference type="InterPro" id="IPR010982">
    <property type="entry name" value="Lambda_DNA-bd_dom_sf"/>
</dbReference>
<organism evidence="3 4">
    <name type="scientific">Vibrio maritimus</name>
    <dbReference type="NCBI Taxonomy" id="990268"/>
    <lineage>
        <taxon>Bacteria</taxon>
        <taxon>Pseudomonadati</taxon>
        <taxon>Pseudomonadota</taxon>
        <taxon>Gammaproteobacteria</taxon>
        <taxon>Vibrionales</taxon>
        <taxon>Vibrionaceae</taxon>
        <taxon>Vibrio</taxon>
    </lineage>
</organism>
<evidence type="ECO:0000313" key="3">
    <source>
        <dbReference type="EMBL" id="GAL18022.1"/>
    </source>
</evidence>
<sequence length="180" mass="19933">MDVGKQLKTIRTMRGLSQRELAKRSGVTNSMISQIEQNLVNPSVGSLKKILDAIPISMGEFFTLDVEPKDDIFFTAEQMADLGDGKIKMLLVGAKREGRQLAILREIYPPGSDTGTDFIEHDGEEGGVVIRGEIEITVGSQTRVLKAGDSYYFETRKPHRFRNKGKVECELISAATPPTF</sequence>
<keyword evidence="4" id="KW-1185">Reference proteome</keyword>
<dbReference type="STRING" id="990268.JCM19235_6575"/>
<dbReference type="AlphaFoldDB" id="A0A090SEW6"/>
<dbReference type="CDD" id="cd02209">
    <property type="entry name" value="cupin_XRE_C"/>
    <property type="match status" value="1"/>
</dbReference>
<dbReference type="Pfam" id="PF07883">
    <property type="entry name" value="Cupin_2"/>
    <property type="match status" value="1"/>
</dbReference>
<protein>
    <submittedName>
        <fullName evidence="3">Putrescine utilization regulator</fullName>
    </submittedName>
</protein>
<dbReference type="SMART" id="SM00530">
    <property type="entry name" value="HTH_XRE"/>
    <property type="match status" value="1"/>
</dbReference>
<dbReference type="InterPro" id="IPR014710">
    <property type="entry name" value="RmlC-like_jellyroll"/>
</dbReference>
<accession>A0A090SEW6</accession>
<reference evidence="3 4" key="1">
    <citation type="submission" date="2014-09" db="EMBL/GenBank/DDBJ databases">
        <title>Vibrio maritimus JCM 19235. (C45) whole genome shotgun sequence.</title>
        <authorList>
            <person name="Sawabe T."/>
            <person name="Meirelles P."/>
            <person name="Nakanishi M."/>
            <person name="Sayaka M."/>
            <person name="Hattori M."/>
            <person name="Ohkuma M."/>
        </authorList>
    </citation>
    <scope>NUCLEOTIDE SEQUENCE [LARGE SCALE GENOMIC DNA]</scope>
    <source>
        <strain evidence="4">JCM19235</strain>
    </source>
</reference>
<dbReference type="GO" id="GO:0003677">
    <property type="term" value="F:DNA binding"/>
    <property type="evidence" value="ECO:0007669"/>
    <property type="project" value="UniProtKB-KW"/>
</dbReference>
<dbReference type="EMBL" id="BBMR01000002">
    <property type="protein sequence ID" value="GAL18022.1"/>
    <property type="molecule type" value="Genomic_DNA"/>
</dbReference>